<evidence type="ECO:0000313" key="7">
    <source>
        <dbReference type="EMBL" id="CAB4026531.1"/>
    </source>
</evidence>
<dbReference type="PROSITE" id="PS00514">
    <property type="entry name" value="FIBRINOGEN_C_1"/>
    <property type="match status" value="1"/>
</dbReference>
<dbReference type="OrthoDB" id="6345539at2759"/>
<evidence type="ECO:0000256" key="1">
    <source>
        <dbReference type="ARBA" id="ARBA00004613"/>
    </source>
</evidence>
<dbReference type="InterPro" id="IPR020837">
    <property type="entry name" value="Fibrinogen_CS"/>
</dbReference>
<dbReference type="Pfam" id="PF00147">
    <property type="entry name" value="Fibrinogen_C"/>
    <property type="match status" value="1"/>
</dbReference>
<keyword evidence="3" id="KW-0732">Signal</keyword>
<organism evidence="7 8">
    <name type="scientific">Paramuricea clavata</name>
    <name type="common">Red gorgonian</name>
    <name type="synonym">Violescent sea-whip</name>
    <dbReference type="NCBI Taxonomy" id="317549"/>
    <lineage>
        <taxon>Eukaryota</taxon>
        <taxon>Metazoa</taxon>
        <taxon>Cnidaria</taxon>
        <taxon>Anthozoa</taxon>
        <taxon>Octocorallia</taxon>
        <taxon>Malacalcyonacea</taxon>
        <taxon>Plexauridae</taxon>
        <taxon>Paramuricea</taxon>
    </lineage>
</organism>
<gene>
    <name evidence="7" type="ORF">PACLA_8A084347</name>
</gene>
<dbReference type="CDD" id="cd00087">
    <property type="entry name" value="FReD"/>
    <property type="match status" value="1"/>
</dbReference>
<comment type="caution">
    <text evidence="7">The sequence shown here is derived from an EMBL/GenBank/DDBJ whole genome shotgun (WGS) entry which is preliminary data.</text>
</comment>
<keyword evidence="6" id="KW-0325">Glycoprotein</keyword>
<dbReference type="AlphaFoldDB" id="A0A7D9JBR5"/>
<keyword evidence="4" id="KW-0175">Coiled coil</keyword>
<dbReference type="SMART" id="SM00186">
    <property type="entry name" value="FBG"/>
    <property type="match status" value="1"/>
</dbReference>
<sequence>MNYFYLTSVIGLAIENDESGSKRQAQSYNLHLKPVPGGVKAKSCLDHYKSGKRYSDIYQINPDGKGSFAVMCDMIGKGWTVFQHRYDGFLDFYRKWKDYKKGFGSLLGEFWLGLEQLHRITTSRRYKLRIDLEDFKGNKRYAEYRSFHVGSEHDGFRLSIGAYSGNAGDSLSYHNGAQFTTKDADHDRSYWANCAQSFHGAWWYNRCHNSNLNGFYYRGGKHSSYADGINWYHWKGYQYSMKTVTMKIKEV</sequence>
<keyword evidence="5" id="KW-1015">Disulfide bond</keyword>
<keyword evidence="2" id="KW-0964">Secreted</keyword>
<dbReference type="Proteomes" id="UP001152795">
    <property type="component" value="Unassembled WGS sequence"/>
</dbReference>
<comment type="subcellular location">
    <subcellularLocation>
        <location evidence="1">Secreted</location>
    </subcellularLocation>
</comment>
<dbReference type="EMBL" id="CACRXK020014252">
    <property type="protein sequence ID" value="CAB4026531.1"/>
    <property type="molecule type" value="Genomic_DNA"/>
</dbReference>
<dbReference type="InterPro" id="IPR036056">
    <property type="entry name" value="Fibrinogen-like_C"/>
</dbReference>
<dbReference type="InterPro" id="IPR002181">
    <property type="entry name" value="Fibrinogen_a/b/g_C_dom"/>
</dbReference>
<dbReference type="PANTHER" id="PTHR47221">
    <property type="entry name" value="FIBRINOGEN ALPHA CHAIN"/>
    <property type="match status" value="1"/>
</dbReference>
<evidence type="ECO:0000256" key="6">
    <source>
        <dbReference type="ARBA" id="ARBA00023180"/>
    </source>
</evidence>
<name>A0A7D9JBR5_PARCT</name>
<proteinExistence type="predicted"/>
<reference evidence="7" key="1">
    <citation type="submission" date="2020-04" db="EMBL/GenBank/DDBJ databases">
        <authorList>
            <person name="Alioto T."/>
            <person name="Alioto T."/>
            <person name="Gomez Garrido J."/>
        </authorList>
    </citation>
    <scope>NUCLEOTIDE SEQUENCE</scope>
    <source>
        <strain evidence="7">A484AB</strain>
    </source>
</reference>
<evidence type="ECO:0000313" key="8">
    <source>
        <dbReference type="Proteomes" id="UP001152795"/>
    </source>
</evidence>
<dbReference type="InterPro" id="IPR014716">
    <property type="entry name" value="Fibrinogen_a/b/g_C_1"/>
</dbReference>
<dbReference type="Gene3D" id="3.90.215.10">
    <property type="entry name" value="Gamma Fibrinogen, chain A, domain 1"/>
    <property type="match status" value="1"/>
</dbReference>
<dbReference type="SUPFAM" id="SSF56496">
    <property type="entry name" value="Fibrinogen C-terminal domain-like"/>
    <property type="match status" value="1"/>
</dbReference>
<evidence type="ECO:0000256" key="2">
    <source>
        <dbReference type="ARBA" id="ARBA00022525"/>
    </source>
</evidence>
<dbReference type="PANTHER" id="PTHR47221:SF6">
    <property type="entry name" value="FIBRINOGEN ALPHA CHAIN"/>
    <property type="match status" value="1"/>
</dbReference>
<dbReference type="GO" id="GO:0005576">
    <property type="term" value="C:extracellular region"/>
    <property type="evidence" value="ECO:0007669"/>
    <property type="project" value="UniProtKB-SubCell"/>
</dbReference>
<dbReference type="FunFam" id="3.90.215.10:FF:000001">
    <property type="entry name" value="Tenascin isoform 1"/>
    <property type="match status" value="1"/>
</dbReference>
<evidence type="ECO:0000256" key="3">
    <source>
        <dbReference type="ARBA" id="ARBA00022729"/>
    </source>
</evidence>
<keyword evidence="8" id="KW-1185">Reference proteome</keyword>
<evidence type="ECO:0000256" key="5">
    <source>
        <dbReference type="ARBA" id="ARBA00023157"/>
    </source>
</evidence>
<protein>
    <submittedName>
        <fullName evidence="7">Uncharacterized protein</fullName>
    </submittedName>
</protein>
<dbReference type="PROSITE" id="PS51406">
    <property type="entry name" value="FIBRINOGEN_C_2"/>
    <property type="match status" value="1"/>
</dbReference>
<dbReference type="InterPro" id="IPR037579">
    <property type="entry name" value="FIB_ANG-like"/>
</dbReference>
<accession>A0A7D9JBR5</accession>
<evidence type="ECO:0000256" key="4">
    <source>
        <dbReference type="ARBA" id="ARBA00023054"/>
    </source>
</evidence>